<feature type="domain" description="NADP-dependent oxidoreductase" evidence="4">
    <location>
        <begin position="42"/>
        <end position="310"/>
    </location>
</feature>
<accession>A0A914QPX7</accession>
<sequence length="348" mass="39866">MTISKLVTMSNGVKMPIFGLGTWQASVVTSELYCSTFNNTFFQSSKESVISSVKTALNDGYRLIDTAAAYFNEEAIGEALAETFKEGKIKREDIFITTKCPPTFLHPQKQEEAISSSLSKLKLDYVDLYLAHFPCAYGDELKPEKALHDCKPEDIWKGFENLYEKKLTRSIGISNFNIEQIHRISKSAKIPIHNHQLELHLYFQQDDVVEVCKKYGITVTAYAPLGSPGRTSYKLSNGFQPKWPVGPEPLENPVVQYLAKKYSKTPAQILLRYLIQKGISVIPKSTNAKRIIENHQIFDFELDENEMRNLYNVTQQPRLFWQDFLIGHPEDPYKEERGKQHKNPLHLI</sequence>
<dbReference type="InterPro" id="IPR020471">
    <property type="entry name" value="AKR"/>
</dbReference>
<dbReference type="PIRSF" id="PIRSF000097">
    <property type="entry name" value="AKR"/>
    <property type="match status" value="1"/>
</dbReference>
<evidence type="ECO:0000313" key="6">
    <source>
        <dbReference type="WBParaSite" id="PDA_v2.g5924.t1"/>
    </source>
</evidence>
<dbReference type="InterPro" id="IPR023210">
    <property type="entry name" value="NADP_OxRdtase_dom"/>
</dbReference>
<dbReference type="Pfam" id="PF00248">
    <property type="entry name" value="Aldo_ket_red"/>
    <property type="match status" value="1"/>
</dbReference>
<proteinExistence type="predicted"/>
<protein>
    <submittedName>
        <fullName evidence="6">NADP-dependent oxidoreductase domain-containing protein</fullName>
    </submittedName>
</protein>
<evidence type="ECO:0000259" key="4">
    <source>
        <dbReference type="Pfam" id="PF00248"/>
    </source>
</evidence>
<dbReference type="InterPro" id="IPR036812">
    <property type="entry name" value="NAD(P)_OxRdtase_dom_sf"/>
</dbReference>
<evidence type="ECO:0000256" key="1">
    <source>
        <dbReference type="PIRSR" id="PIRSR000097-1"/>
    </source>
</evidence>
<dbReference type="GO" id="GO:0016491">
    <property type="term" value="F:oxidoreductase activity"/>
    <property type="evidence" value="ECO:0007669"/>
    <property type="project" value="InterPro"/>
</dbReference>
<evidence type="ECO:0000256" key="3">
    <source>
        <dbReference type="PIRSR" id="PIRSR000097-3"/>
    </source>
</evidence>
<feature type="binding site" evidence="2">
    <location>
        <position position="132"/>
    </location>
    <ligand>
        <name>substrate</name>
    </ligand>
</feature>
<keyword evidence="5" id="KW-1185">Reference proteome</keyword>
<evidence type="ECO:0000313" key="5">
    <source>
        <dbReference type="Proteomes" id="UP000887578"/>
    </source>
</evidence>
<dbReference type="PROSITE" id="PS00798">
    <property type="entry name" value="ALDOKETO_REDUCTASE_1"/>
    <property type="match status" value="1"/>
</dbReference>
<dbReference type="FunFam" id="3.20.20.100:FF:000029">
    <property type="entry name" value="Aldo-keto reductase"/>
    <property type="match status" value="1"/>
</dbReference>
<dbReference type="PRINTS" id="PR00069">
    <property type="entry name" value="ALDKETRDTASE"/>
</dbReference>
<feature type="active site" description="Proton donor" evidence="1">
    <location>
        <position position="70"/>
    </location>
</feature>
<dbReference type="PANTHER" id="PTHR11732">
    <property type="entry name" value="ALDO/KETO REDUCTASE"/>
    <property type="match status" value="1"/>
</dbReference>
<dbReference type="InterPro" id="IPR018170">
    <property type="entry name" value="Aldo/ket_reductase_CS"/>
</dbReference>
<organism evidence="5 6">
    <name type="scientific">Panagrolaimus davidi</name>
    <dbReference type="NCBI Taxonomy" id="227884"/>
    <lineage>
        <taxon>Eukaryota</taxon>
        <taxon>Metazoa</taxon>
        <taxon>Ecdysozoa</taxon>
        <taxon>Nematoda</taxon>
        <taxon>Chromadorea</taxon>
        <taxon>Rhabditida</taxon>
        <taxon>Tylenchina</taxon>
        <taxon>Panagrolaimomorpha</taxon>
        <taxon>Panagrolaimoidea</taxon>
        <taxon>Panagrolaimidae</taxon>
        <taxon>Panagrolaimus</taxon>
    </lineage>
</organism>
<reference evidence="6" key="1">
    <citation type="submission" date="2022-11" db="UniProtKB">
        <authorList>
            <consortium name="WormBaseParasite"/>
        </authorList>
    </citation>
    <scope>IDENTIFICATION</scope>
</reference>
<dbReference type="PROSITE" id="PS00062">
    <property type="entry name" value="ALDOKETO_REDUCTASE_2"/>
    <property type="match status" value="1"/>
</dbReference>
<evidence type="ECO:0000256" key="2">
    <source>
        <dbReference type="PIRSR" id="PIRSR000097-2"/>
    </source>
</evidence>
<dbReference type="AlphaFoldDB" id="A0A914QPX7"/>
<dbReference type="Gene3D" id="3.20.20.100">
    <property type="entry name" value="NADP-dependent oxidoreductase domain"/>
    <property type="match status" value="1"/>
</dbReference>
<dbReference type="Proteomes" id="UP000887578">
    <property type="component" value="Unplaced"/>
</dbReference>
<name>A0A914QPX7_9BILA</name>
<dbReference type="SUPFAM" id="SSF51430">
    <property type="entry name" value="NAD(P)-linked oxidoreductase"/>
    <property type="match status" value="1"/>
</dbReference>
<feature type="site" description="Lowers pKa of active site Tyr" evidence="3">
    <location>
        <position position="99"/>
    </location>
</feature>
<dbReference type="PROSITE" id="PS00063">
    <property type="entry name" value="ALDOKETO_REDUCTASE_3"/>
    <property type="match status" value="1"/>
</dbReference>
<dbReference type="WBParaSite" id="PDA_v2.g5924.t1">
    <property type="protein sequence ID" value="PDA_v2.g5924.t1"/>
    <property type="gene ID" value="PDA_v2.g5924"/>
</dbReference>